<organism evidence="2 3">
    <name type="scientific">Chlorogloeopsis fritschii PCC 6912</name>
    <dbReference type="NCBI Taxonomy" id="211165"/>
    <lineage>
        <taxon>Bacteria</taxon>
        <taxon>Bacillati</taxon>
        <taxon>Cyanobacteriota</taxon>
        <taxon>Cyanophyceae</taxon>
        <taxon>Nostocales</taxon>
        <taxon>Chlorogloeopsidaceae</taxon>
        <taxon>Chlorogloeopsis</taxon>
    </lineage>
</organism>
<dbReference type="Pfam" id="PF13472">
    <property type="entry name" value="Lipase_GDSL_2"/>
    <property type="match status" value="1"/>
</dbReference>
<dbReference type="STRING" id="211165.GCA_000317285_05153"/>
<keyword evidence="3" id="KW-1185">Reference proteome</keyword>
<name>A0A3S1APJ4_CHLFR</name>
<dbReference type="Proteomes" id="UP000268857">
    <property type="component" value="Unassembled WGS sequence"/>
</dbReference>
<dbReference type="CDD" id="cd00229">
    <property type="entry name" value="SGNH_hydrolase"/>
    <property type="match status" value="1"/>
</dbReference>
<comment type="caution">
    <text evidence="2">The sequence shown here is derived from an EMBL/GenBank/DDBJ whole genome shotgun (WGS) entry which is preliminary data.</text>
</comment>
<dbReference type="InterPro" id="IPR013830">
    <property type="entry name" value="SGNH_hydro"/>
</dbReference>
<proteinExistence type="predicted"/>
<dbReference type="OrthoDB" id="505604at2"/>
<reference evidence="2 3" key="1">
    <citation type="journal article" date="2019" name="Genome Biol. Evol.">
        <title>Day and night: Metabolic profiles and evolutionary relationships of six axenic non-marine cyanobacteria.</title>
        <authorList>
            <person name="Will S.E."/>
            <person name="Henke P."/>
            <person name="Boedeker C."/>
            <person name="Huang S."/>
            <person name="Brinkmann H."/>
            <person name="Rohde M."/>
            <person name="Jarek M."/>
            <person name="Friedl T."/>
            <person name="Seufert S."/>
            <person name="Schumacher M."/>
            <person name="Overmann J."/>
            <person name="Neumann-Schaal M."/>
            <person name="Petersen J."/>
        </authorList>
    </citation>
    <scope>NUCLEOTIDE SEQUENCE [LARGE SCALE GENOMIC DNA]</scope>
    <source>
        <strain evidence="2 3">PCC 6912</strain>
    </source>
</reference>
<accession>A0A3S1APJ4</accession>
<evidence type="ECO:0000313" key="3">
    <source>
        <dbReference type="Proteomes" id="UP000268857"/>
    </source>
</evidence>
<gene>
    <name evidence="2" type="ORF">PCC6912_02440</name>
</gene>
<protein>
    <recommendedName>
        <fullName evidence="1">SGNH hydrolase-type esterase domain-containing protein</fullName>
    </recommendedName>
</protein>
<evidence type="ECO:0000259" key="1">
    <source>
        <dbReference type="Pfam" id="PF13472"/>
    </source>
</evidence>
<dbReference type="RefSeq" id="WP_016874283.1">
    <property type="nucleotide sequence ID" value="NZ_CP170746.1"/>
</dbReference>
<feature type="domain" description="SGNH hydrolase-type esterase" evidence="1">
    <location>
        <begin position="90"/>
        <end position="312"/>
    </location>
</feature>
<dbReference type="AlphaFoldDB" id="A0A3S1APJ4"/>
<evidence type="ECO:0000313" key="2">
    <source>
        <dbReference type="EMBL" id="RUR86801.1"/>
    </source>
</evidence>
<dbReference type="Gene3D" id="3.40.50.1110">
    <property type="entry name" value="SGNH hydrolase"/>
    <property type="match status" value="1"/>
</dbReference>
<sequence>MKKKFHKYRKYKIIFILSVVSLVTIEISLRLLFGLGNPVLSEADSYTGYRFQPDQKVVRFGKRIEYNQYSQRSKPITLQKPKETLRILMIGDSVLNGGNPIDQKQVITEQLQAKLKAAVQPTEVLNASAGSWGIGNHLGYLKKFGTFDSDAVILQIGSHDLTQPTSTSERVRNDPNYPTLPPLSAIQEAVNRYLLPRILENTNFNPFSNQEIPHISSAQVDQQFQKNMEAFKAAVKLVRDKKIPIYVLFTPNRYDLIPKPATPPYKPEFRQVLKSLQIQVFDTHEAWSKLPSNVVATYFRDEVHLNEVGNQAVANLIFQRLCIQQTFQGCSLALPGHTP</sequence>
<dbReference type="EMBL" id="RSCJ01000001">
    <property type="protein sequence ID" value="RUR86801.1"/>
    <property type="molecule type" value="Genomic_DNA"/>
</dbReference>
<dbReference type="InterPro" id="IPR036514">
    <property type="entry name" value="SGNH_hydro_sf"/>
</dbReference>
<dbReference type="SUPFAM" id="SSF52266">
    <property type="entry name" value="SGNH hydrolase"/>
    <property type="match status" value="1"/>
</dbReference>